<organism evidence="4 5">
    <name type="scientific">Cyberlindnera fabianii</name>
    <name type="common">Yeast</name>
    <name type="synonym">Hansenula fabianii</name>
    <dbReference type="NCBI Taxonomy" id="36022"/>
    <lineage>
        <taxon>Eukaryota</taxon>
        <taxon>Fungi</taxon>
        <taxon>Dikarya</taxon>
        <taxon>Ascomycota</taxon>
        <taxon>Saccharomycotina</taxon>
        <taxon>Saccharomycetes</taxon>
        <taxon>Phaffomycetales</taxon>
        <taxon>Phaffomycetaceae</taxon>
        <taxon>Cyberlindnera</taxon>
    </lineage>
</organism>
<dbReference type="PROSITE" id="PS51375">
    <property type="entry name" value="PPR"/>
    <property type="match status" value="2"/>
</dbReference>
<proteinExistence type="predicted"/>
<dbReference type="GO" id="GO:0005739">
    <property type="term" value="C:mitochondrion"/>
    <property type="evidence" value="ECO:0007669"/>
    <property type="project" value="UniProtKB-SubCell"/>
</dbReference>
<dbReference type="PANTHER" id="PTHR45613:SF9">
    <property type="entry name" value="MITOCHONDRIAL GROUP I INTRON SPLICING FACTOR CCM1"/>
    <property type="match status" value="1"/>
</dbReference>
<dbReference type="VEuPathDB" id="FungiDB:BON22_0425"/>
<sequence>MLSGTRLGRVGISRVLASGAARTTAASVQSTSGIIYRRLQSTQTSSSSETTERETDNPDGPTVRKFKSDEAYLAAKDAIMEKLNSGSSTEALFGLFIQRLDKLNNAGSRARLGAAVLVPIMERAIAEINAPNQTQIIPSPQELLNKSLLYQAAPREAFVFVARNMFKEEAPNDILSLWVSFLEYKAETGQKTHYREQDLVKLATLAYIESCSIQGVKPDMATLESLLQTSAPSQGLVFSELNKLLPNRGDRYQKIRRTIRDFFLSKRDPNSVTDLTNAHEAALAGRAAPVFAALGQARDIAKASGKPLTEDTLVAFMKMLTQVQAAGEATKLWNEIIQAGITPSQQAWNALLLAVSKTGRGRARLGQAEAVLQKMPTRDDSTYATLIQIYVQAKRFDLVEEVAKDKLTHPIISQAYLQAVASEGNKVKFESTLAKLKEMKIPFTIATYNSILSFHVRTKNYDAVYPVMDEIIAAGVTPDIATYTILIDFTLKTLRDRGELPTEEVFDSFFSEVKRFGLEVNEFTLTAIMDGLSKAGAIRSAQDLFNHLQKTNKATIVTYISIITAEFSKGRVAEAESHFKEMLSEGYSVRPTHWAALFEGFSQNGRDKSALEYLNALDQNGMALSSLNKFSYYFLLRCALDKKNFELAEKVFEILEKNKSEGVLSPKTLFTVKELKDAGVEIPEALNARL</sequence>
<dbReference type="OMA" id="ESHFKEM"/>
<feature type="repeat" description="PPR" evidence="2">
    <location>
        <begin position="555"/>
        <end position="589"/>
    </location>
</feature>
<keyword evidence="5" id="KW-1185">Reference proteome</keyword>
<gene>
    <name evidence="4" type="ORF">BON22_0425</name>
</gene>
<comment type="subcellular location">
    <subcellularLocation>
        <location evidence="1">Mitochondrion</location>
    </subcellularLocation>
</comment>
<dbReference type="Gene3D" id="1.25.40.10">
    <property type="entry name" value="Tetratricopeptide repeat domain"/>
    <property type="match status" value="3"/>
</dbReference>
<evidence type="ECO:0000313" key="4">
    <source>
        <dbReference type="EMBL" id="ONH69308.1"/>
    </source>
</evidence>
<dbReference type="Pfam" id="PF01535">
    <property type="entry name" value="PPR"/>
    <property type="match status" value="2"/>
</dbReference>
<dbReference type="PANTHER" id="PTHR45613">
    <property type="entry name" value="PENTATRICOPEPTIDE REPEAT-CONTAINING PROTEIN"/>
    <property type="match status" value="1"/>
</dbReference>
<dbReference type="InterPro" id="IPR002885">
    <property type="entry name" value="PPR_rpt"/>
</dbReference>
<accession>A0A1V2LBR1</accession>
<evidence type="ECO:0000256" key="2">
    <source>
        <dbReference type="PROSITE-ProRule" id="PRU00708"/>
    </source>
</evidence>
<dbReference type="EMBL" id="MPUK01000001">
    <property type="protein sequence ID" value="ONH69308.1"/>
    <property type="molecule type" value="Genomic_DNA"/>
</dbReference>
<evidence type="ECO:0000256" key="3">
    <source>
        <dbReference type="SAM" id="MobiDB-lite"/>
    </source>
</evidence>
<dbReference type="InterPro" id="IPR011990">
    <property type="entry name" value="TPR-like_helical_dom_sf"/>
</dbReference>
<name>A0A1V2LBR1_CYBFA</name>
<dbReference type="Proteomes" id="UP000189513">
    <property type="component" value="Unassembled WGS sequence"/>
</dbReference>
<dbReference type="Pfam" id="PF13041">
    <property type="entry name" value="PPR_2"/>
    <property type="match status" value="1"/>
</dbReference>
<protein>
    <recommendedName>
        <fullName evidence="6">Mitochondrial group I intron splicing factor CCM1</fullName>
    </recommendedName>
</protein>
<reference evidence="5" key="1">
    <citation type="journal article" date="2017" name="Genome Announc.">
        <title>Genome sequences of Cyberlindnera fabianii 65, Pichia kudriavzevii 129, and Saccharomyces cerevisiae 131 isolated from fermented masau fruits in Zimbabwe.</title>
        <authorList>
            <person name="van Rijswijck I.M.H."/>
            <person name="Derks M.F.L."/>
            <person name="Abee T."/>
            <person name="de Ridder D."/>
            <person name="Smid E.J."/>
        </authorList>
    </citation>
    <scope>NUCLEOTIDE SEQUENCE [LARGE SCALE GENOMIC DNA]</scope>
    <source>
        <strain evidence="5">65</strain>
    </source>
</reference>
<evidence type="ECO:0008006" key="6">
    <source>
        <dbReference type="Google" id="ProtNLM"/>
    </source>
</evidence>
<feature type="region of interest" description="Disordered" evidence="3">
    <location>
        <begin position="38"/>
        <end position="64"/>
    </location>
</feature>
<comment type="caution">
    <text evidence="4">The sequence shown here is derived from an EMBL/GenBank/DDBJ whole genome shotgun (WGS) entry which is preliminary data.</text>
</comment>
<dbReference type="AlphaFoldDB" id="A0A1V2LBR1"/>
<feature type="repeat" description="PPR" evidence="2">
    <location>
        <begin position="444"/>
        <end position="478"/>
    </location>
</feature>
<feature type="compositionally biased region" description="Low complexity" evidence="3">
    <location>
        <begin position="38"/>
        <end position="49"/>
    </location>
</feature>
<evidence type="ECO:0000256" key="1">
    <source>
        <dbReference type="ARBA" id="ARBA00004173"/>
    </source>
</evidence>
<evidence type="ECO:0000313" key="5">
    <source>
        <dbReference type="Proteomes" id="UP000189513"/>
    </source>
</evidence>
<dbReference type="STRING" id="36022.A0A1V2LBR1"/>